<evidence type="ECO:0000313" key="4">
    <source>
        <dbReference type="EMBL" id="MFA4804819.1"/>
    </source>
</evidence>
<evidence type="ECO:0000313" key="5">
    <source>
        <dbReference type="Proteomes" id="UP001571980"/>
    </source>
</evidence>
<keyword evidence="5" id="KW-1185">Reference proteome</keyword>
<organism evidence="4 5">
    <name type="scientific">Pyrococcus kukulkanii</name>
    <dbReference type="NCBI Taxonomy" id="1609559"/>
    <lineage>
        <taxon>Archaea</taxon>
        <taxon>Methanobacteriati</taxon>
        <taxon>Methanobacteriota</taxon>
        <taxon>Thermococci</taxon>
        <taxon>Thermococcales</taxon>
        <taxon>Thermococcaceae</taxon>
        <taxon>Pyrococcus</taxon>
    </lineage>
</organism>
<comment type="similarity">
    <text evidence="2">Belongs to the CDP-alcohol phosphatidyltransferase class-I family.</text>
</comment>
<keyword evidence="1 2" id="KW-0808">Transferase</keyword>
<dbReference type="Proteomes" id="UP001571980">
    <property type="component" value="Unassembled WGS sequence"/>
</dbReference>
<comment type="caution">
    <text evidence="4">The sequence shown here is derived from an EMBL/GenBank/DDBJ whole genome shotgun (WGS) entry which is preliminary data.</text>
</comment>
<dbReference type="InterPro" id="IPR000462">
    <property type="entry name" value="CDP-OH_P_trans"/>
</dbReference>
<dbReference type="InterPro" id="IPR048254">
    <property type="entry name" value="CDP_ALCOHOL_P_TRANSF_CS"/>
</dbReference>
<keyword evidence="3" id="KW-1133">Transmembrane helix</keyword>
<dbReference type="InterPro" id="IPR043130">
    <property type="entry name" value="CDP-OH_PTrfase_TM_dom"/>
</dbReference>
<sequence>MKEKKILKEVDAFTTVYLVDPLAVRLAYLLSRYNRISPNLITTVSLSLGIISAISFCIGKEIFGALFYYLSFLFDCVDGKLARITGKASLFGAFYDALVDWTVAYSIYLGIAYNSLSYEPKITYAMLLFIISKLLYIRIIHYKGKIYKTYETQEEDKKISIPTFGRAKLIPDAIDWDFLIIILPTVVNMRRLRLFILIIGAVFYILLSCVNSYILLKSLRMSNDLKGS</sequence>
<evidence type="ECO:0000256" key="3">
    <source>
        <dbReference type="SAM" id="Phobius"/>
    </source>
</evidence>
<dbReference type="EMBL" id="JARRIG010000005">
    <property type="protein sequence ID" value="MFA4804819.1"/>
    <property type="molecule type" value="Genomic_DNA"/>
</dbReference>
<feature type="transmembrane region" description="Helical" evidence="3">
    <location>
        <begin position="122"/>
        <end position="140"/>
    </location>
</feature>
<protein>
    <submittedName>
        <fullName evidence="4">CDP-alcohol phosphatidyltransferase family protein</fullName>
    </submittedName>
</protein>
<keyword evidence="3" id="KW-0472">Membrane</keyword>
<evidence type="ECO:0000256" key="2">
    <source>
        <dbReference type="RuleBase" id="RU003750"/>
    </source>
</evidence>
<dbReference type="RefSeq" id="WP_372823997.1">
    <property type="nucleotide sequence ID" value="NZ_JARRIF010000005.1"/>
</dbReference>
<feature type="transmembrane region" description="Helical" evidence="3">
    <location>
        <begin position="93"/>
        <end position="116"/>
    </location>
</feature>
<reference evidence="4 5" key="1">
    <citation type="submission" date="2023-03" db="EMBL/GenBank/DDBJ databases">
        <title>Speciation in Pyrococcus: adaptation to high temperature as a mechanism.</title>
        <authorList>
            <person name="Gu J."/>
        </authorList>
    </citation>
    <scope>NUCLEOTIDE SEQUENCE [LARGE SCALE GENOMIC DNA]</scope>
    <source>
        <strain evidence="4 5">LMOA34</strain>
    </source>
</reference>
<dbReference type="Pfam" id="PF01066">
    <property type="entry name" value="CDP-OH_P_transf"/>
    <property type="match status" value="1"/>
</dbReference>
<evidence type="ECO:0000256" key="1">
    <source>
        <dbReference type="ARBA" id="ARBA00022679"/>
    </source>
</evidence>
<accession>A0ABV4T859</accession>
<dbReference type="PROSITE" id="PS00379">
    <property type="entry name" value="CDP_ALCOHOL_P_TRANSF"/>
    <property type="match status" value="1"/>
</dbReference>
<gene>
    <name evidence="4" type="ORF">P8X34_08785</name>
</gene>
<feature type="transmembrane region" description="Helical" evidence="3">
    <location>
        <begin position="194"/>
        <end position="216"/>
    </location>
</feature>
<proteinExistence type="inferred from homology"/>
<dbReference type="Gene3D" id="1.20.120.1760">
    <property type="match status" value="1"/>
</dbReference>
<feature type="transmembrane region" description="Helical" evidence="3">
    <location>
        <begin position="50"/>
        <end position="72"/>
    </location>
</feature>
<keyword evidence="3" id="KW-0812">Transmembrane</keyword>
<name>A0ABV4T859_9EURY</name>